<evidence type="ECO:0000256" key="2">
    <source>
        <dbReference type="ARBA" id="ARBA00022475"/>
    </source>
</evidence>
<feature type="transmembrane region" description="Helical" evidence="6">
    <location>
        <begin position="122"/>
        <end position="141"/>
    </location>
</feature>
<evidence type="ECO:0000256" key="5">
    <source>
        <dbReference type="ARBA" id="ARBA00023136"/>
    </source>
</evidence>
<sequence>MKHRIIKYVTSHPIFLRLVSFLQKIKLGKEKVGLYDATVIFIQKIGDDEILGRANAVAFSFTMAIFPAIIFLFTLVPYIQMFFPDITNEEIIGFMENLLPANLYAAADTTIHDIINKQRGGLLSFGFILTLILSTNGMSSLMDAFNACYKTKETRGFLKMRFIATMLIVILSLSVIVSIALLVVGQQLLQDNKVREFIQDVISLDLIIVLRFVVLYLVFQIAISFIYYFAPAVHERWHFFSAGSIFSTLACLAAFFGFSFYINNFGTYNKLYGSIGALIVLMLLLFILSLILLVGFEMNAALDKAKFEKLKTEDNI</sequence>
<dbReference type="Proteomes" id="UP000075606">
    <property type="component" value="Unassembled WGS sequence"/>
</dbReference>
<evidence type="ECO:0000256" key="6">
    <source>
        <dbReference type="SAM" id="Phobius"/>
    </source>
</evidence>
<comment type="subcellular location">
    <subcellularLocation>
        <location evidence="1">Cell membrane</location>
        <topology evidence="1">Multi-pass membrane protein</topology>
    </subcellularLocation>
</comment>
<dbReference type="RefSeq" id="WP_068215524.1">
    <property type="nucleotide sequence ID" value="NZ_LRPC01000001.1"/>
</dbReference>
<feature type="transmembrane region" description="Helical" evidence="6">
    <location>
        <begin position="56"/>
        <end position="79"/>
    </location>
</feature>
<feature type="transmembrane region" description="Helical" evidence="6">
    <location>
        <begin position="162"/>
        <end position="186"/>
    </location>
</feature>
<evidence type="ECO:0000256" key="4">
    <source>
        <dbReference type="ARBA" id="ARBA00022989"/>
    </source>
</evidence>
<dbReference type="PANTHER" id="PTHR30213:SF0">
    <property type="entry name" value="UPF0761 MEMBRANE PROTEIN YIHY"/>
    <property type="match status" value="1"/>
</dbReference>
<accession>A0A150XF33</accession>
<dbReference type="AlphaFoldDB" id="A0A150XF33"/>
<evidence type="ECO:0000313" key="8">
    <source>
        <dbReference type="Proteomes" id="UP000075606"/>
    </source>
</evidence>
<organism evidence="7 8">
    <name type="scientific">Roseivirga spongicola</name>
    <dbReference type="NCBI Taxonomy" id="333140"/>
    <lineage>
        <taxon>Bacteria</taxon>
        <taxon>Pseudomonadati</taxon>
        <taxon>Bacteroidota</taxon>
        <taxon>Cytophagia</taxon>
        <taxon>Cytophagales</taxon>
        <taxon>Roseivirgaceae</taxon>
        <taxon>Roseivirga</taxon>
    </lineage>
</organism>
<dbReference type="GO" id="GO:0005886">
    <property type="term" value="C:plasma membrane"/>
    <property type="evidence" value="ECO:0007669"/>
    <property type="project" value="UniProtKB-SubCell"/>
</dbReference>
<evidence type="ECO:0000256" key="3">
    <source>
        <dbReference type="ARBA" id="ARBA00022692"/>
    </source>
</evidence>
<dbReference type="InterPro" id="IPR017039">
    <property type="entry name" value="Virul_fac_BrkB"/>
</dbReference>
<dbReference type="OrthoDB" id="977385at2"/>
<feature type="transmembrane region" description="Helical" evidence="6">
    <location>
        <begin position="274"/>
        <end position="296"/>
    </location>
</feature>
<protein>
    <submittedName>
        <fullName evidence="7">Uncharacterized protein</fullName>
    </submittedName>
</protein>
<comment type="caution">
    <text evidence="7">The sequence shown here is derived from an EMBL/GenBank/DDBJ whole genome shotgun (WGS) entry which is preliminary data.</text>
</comment>
<name>A0A150XF33_9BACT</name>
<proteinExistence type="predicted"/>
<feature type="transmembrane region" description="Helical" evidence="6">
    <location>
        <begin position="206"/>
        <end position="230"/>
    </location>
</feature>
<evidence type="ECO:0000256" key="1">
    <source>
        <dbReference type="ARBA" id="ARBA00004651"/>
    </source>
</evidence>
<dbReference type="NCBIfam" id="TIGR00765">
    <property type="entry name" value="yihY_not_rbn"/>
    <property type="match status" value="1"/>
</dbReference>
<dbReference type="PIRSF" id="PIRSF035875">
    <property type="entry name" value="RNase_BN"/>
    <property type="match status" value="1"/>
</dbReference>
<dbReference type="STRING" id="333140.AWW68_00660"/>
<keyword evidence="4 6" id="KW-1133">Transmembrane helix</keyword>
<keyword evidence="5 6" id="KW-0472">Membrane</keyword>
<dbReference type="EMBL" id="LRPC01000001">
    <property type="protein sequence ID" value="KYG77312.1"/>
    <property type="molecule type" value="Genomic_DNA"/>
</dbReference>
<dbReference type="Pfam" id="PF03631">
    <property type="entry name" value="Virul_fac_BrkB"/>
    <property type="match status" value="1"/>
</dbReference>
<dbReference type="PANTHER" id="PTHR30213">
    <property type="entry name" value="INNER MEMBRANE PROTEIN YHJD"/>
    <property type="match status" value="1"/>
</dbReference>
<keyword evidence="3 6" id="KW-0812">Transmembrane</keyword>
<gene>
    <name evidence="7" type="ORF">AWW68_00660</name>
</gene>
<keyword evidence="2" id="KW-1003">Cell membrane</keyword>
<reference evidence="7 8" key="1">
    <citation type="submission" date="2016-01" db="EMBL/GenBank/DDBJ databases">
        <title>Genome sequencing of Roseivirga spongicola UST030701-084.</title>
        <authorList>
            <person name="Selvaratnam C."/>
            <person name="Thevarajoo S."/>
            <person name="Goh K.M."/>
            <person name="Ee R."/>
            <person name="Chan K.-G."/>
            <person name="Chong C.S."/>
        </authorList>
    </citation>
    <scope>NUCLEOTIDE SEQUENCE [LARGE SCALE GENOMIC DNA]</scope>
    <source>
        <strain evidence="7 8">UST030701-084</strain>
    </source>
</reference>
<keyword evidence="8" id="KW-1185">Reference proteome</keyword>
<feature type="transmembrane region" description="Helical" evidence="6">
    <location>
        <begin position="237"/>
        <end position="262"/>
    </location>
</feature>
<evidence type="ECO:0000313" key="7">
    <source>
        <dbReference type="EMBL" id="KYG77312.1"/>
    </source>
</evidence>